<organism evidence="1 2">
    <name type="scientific">Chondrus crispus</name>
    <name type="common">Carrageen Irish moss</name>
    <name type="synonym">Polymorpha crispa</name>
    <dbReference type="NCBI Taxonomy" id="2769"/>
    <lineage>
        <taxon>Eukaryota</taxon>
        <taxon>Rhodophyta</taxon>
        <taxon>Florideophyceae</taxon>
        <taxon>Rhodymeniophycidae</taxon>
        <taxon>Gigartinales</taxon>
        <taxon>Gigartinaceae</taxon>
        <taxon>Chondrus</taxon>
    </lineage>
</organism>
<proteinExistence type="predicted"/>
<dbReference type="AlphaFoldDB" id="R7QGX6"/>
<accession>R7QGX6</accession>
<keyword evidence="2" id="KW-1185">Reference proteome</keyword>
<reference evidence="2" key="1">
    <citation type="journal article" date="2013" name="Proc. Natl. Acad. Sci. U.S.A.">
        <title>Genome structure and metabolic features in the red seaweed Chondrus crispus shed light on evolution of the Archaeplastida.</title>
        <authorList>
            <person name="Collen J."/>
            <person name="Porcel B."/>
            <person name="Carre W."/>
            <person name="Ball S.G."/>
            <person name="Chaparro C."/>
            <person name="Tonon T."/>
            <person name="Barbeyron T."/>
            <person name="Michel G."/>
            <person name="Noel B."/>
            <person name="Valentin K."/>
            <person name="Elias M."/>
            <person name="Artiguenave F."/>
            <person name="Arun A."/>
            <person name="Aury J.M."/>
            <person name="Barbosa-Neto J.F."/>
            <person name="Bothwell J.H."/>
            <person name="Bouget F.Y."/>
            <person name="Brillet L."/>
            <person name="Cabello-Hurtado F."/>
            <person name="Capella-Gutierrez S."/>
            <person name="Charrier B."/>
            <person name="Cladiere L."/>
            <person name="Cock J.M."/>
            <person name="Coelho S.M."/>
            <person name="Colleoni C."/>
            <person name="Czjzek M."/>
            <person name="Da Silva C."/>
            <person name="Delage L."/>
            <person name="Denoeud F."/>
            <person name="Deschamps P."/>
            <person name="Dittami S.M."/>
            <person name="Gabaldon T."/>
            <person name="Gachon C.M."/>
            <person name="Groisillier A."/>
            <person name="Herve C."/>
            <person name="Jabbari K."/>
            <person name="Katinka M."/>
            <person name="Kloareg B."/>
            <person name="Kowalczyk N."/>
            <person name="Labadie K."/>
            <person name="Leblanc C."/>
            <person name="Lopez P.J."/>
            <person name="McLachlan D.H."/>
            <person name="Meslet-Cladiere L."/>
            <person name="Moustafa A."/>
            <person name="Nehr Z."/>
            <person name="Nyvall Collen P."/>
            <person name="Panaud O."/>
            <person name="Partensky F."/>
            <person name="Poulain J."/>
            <person name="Rensing S.A."/>
            <person name="Rousvoal S."/>
            <person name="Samson G."/>
            <person name="Symeonidi A."/>
            <person name="Weissenbach J."/>
            <person name="Zambounis A."/>
            <person name="Wincker P."/>
            <person name="Boyen C."/>
        </authorList>
    </citation>
    <scope>NUCLEOTIDE SEQUENCE [LARGE SCALE GENOMIC DNA]</scope>
    <source>
        <strain evidence="2">cv. Stackhouse</strain>
    </source>
</reference>
<dbReference type="GeneID" id="17324870"/>
<sequence length="273" mass="30392">MFRTSIRNEPNSGFEKYAYLAQLLGNTEEGLQMARRGIEVIKAESRSIDSEMEHERIMELQQYEASAHCAIAEICLGIIEDSNDQEVATKLDVEVEKSVMAAIGLSEEGSESEVEAMLSLANLRLSQGRRDDAVESMKRVLLRMSPGLEMLETGDQSDVIIAEALSRLPSLEFRIAVGKQLIEVEMWRAAIVNLSSVMWECDFNVEVWYLLAVAYWKLGEFKEAQSVLISTRAVLRSPDGFDGELDEAMIGKLEQQLVRGAGPGKAGHDAMQE</sequence>
<dbReference type="SUPFAM" id="SSF48452">
    <property type="entry name" value="TPR-like"/>
    <property type="match status" value="1"/>
</dbReference>
<dbReference type="InterPro" id="IPR019734">
    <property type="entry name" value="TPR_rpt"/>
</dbReference>
<dbReference type="KEGG" id="ccp:CHC_T00005479001"/>
<dbReference type="STRING" id="2769.R7QGX6"/>
<dbReference type="InterPro" id="IPR011990">
    <property type="entry name" value="TPR-like_helical_dom_sf"/>
</dbReference>
<dbReference type="OrthoDB" id="1914839at2759"/>
<protein>
    <submittedName>
        <fullName evidence="1">Uncharacterized protein</fullName>
    </submittedName>
</protein>
<dbReference type="RefSeq" id="XP_005717153.1">
    <property type="nucleotide sequence ID" value="XM_005717096.1"/>
</dbReference>
<dbReference type="Pfam" id="PF13176">
    <property type="entry name" value="TPR_7"/>
    <property type="match status" value="1"/>
</dbReference>
<dbReference type="PhylomeDB" id="R7QGX6"/>
<name>R7QGX6_CHOCR</name>
<dbReference type="Proteomes" id="UP000012073">
    <property type="component" value="Unassembled WGS sequence"/>
</dbReference>
<evidence type="ECO:0000313" key="1">
    <source>
        <dbReference type="EMBL" id="CDF37334.1"/>
    </source>
</evidence>
<dbReference type="Pfam" id="PF13181">
    <property type="entry name" value="TPR_8"/>
    <property type="match status" value="1"/>
</dbReference>
<dbReference type="EMBL" id="HG001832">
    <property type="protein sequence ID" value="CDF37334.1"/>
    <property type="molecule type" value="Genomic_DNA"/>
</dbReference>
<dbReference type="Gene3D" id="1.25.40.10">
    <property type="entry name" value="Tetratricopeptide repeat domain"/>
    <property type="match status" value="1"/>
</dbReference>
<dbReference type="Gramene" id="CDF37334">
    <property type="protein sequence ID" value="CDF37334"/>
    <property type="gene ID" value="CHC_T00005479001"/>
</dbReference>
<evidence type="ECO:0000313" key="2">
    <source>
        <dbReference type="Proteomes" id="UP000012073"/>
    </source>
</evidence>
<gene>
    <name evidence="1" type="ORF">CHC_T00005479001</name>
</gene>